<accession>A0A0B8ZPY5</accession>
<comment type="similarity">
    <text evidence="1">Belongs to the outer membrane factor (OMF) (TC 1.B.17) family.</text>
</comment>
<dbReference type="SUPFAM" id="SSF56954">
    <property type="entry name" value="Outer membrane efflux proteins (OEP)"/>
    <property type="match status" value="1"/>
</dbReference>
<dbReference type="Gene3D" id="1.20.1600.10">
    <property type="entry name" value="Outer membrane efflux proteins (OEP)"/>
    <property type="match status" value="1"/>
</dbReference>
<evidence type="ECO:0000256" key="1">
    <source>
        <dbReference type="ARBA" id="ARBA00007613"/>
    </source>
</evidence>
<dbReference type="AlphaFoldDB" id="A0A0B8ZPY5"/>
<dbReference type="InterPro" id="IPR010131">
    <property type="entry name" value="MdtP/NodT-like"/>
</dbReference>
<dbReference type="Proteomes" id="UP000031338">
    <property type="component" value="Unassembled WGS sequence"/>
</dbReference>
<organism evidence="2 3">
    <name type="scientific">Novosphingobium subterraneum</name>
    <dbReference type="NCBI Taxonomy" id="48936"/>
    <lineage>
        <taxon>Bacteria</taxon>
        <taxon>Pseudomonadati</taxon>
        <taxon>Pseudomonadota</taxon>
        <taxon>Alphaproteobacteria</taxon>
        <taxon>Sphingomonadales</taxon>
        <taxon>Sphingomonadaceae</taxon>
        <taxon>Novosphingobium</taxon>
    </lineage>
</organism>
<evidence type="ECO:0000313" key="2">
    <source>
        <dbReference type="EMBL" id="KHS45176.1"/>
    </source>
</evidence>
<dbReference type="PATRIC" id="fig|48936.3.peg.2779"/>
<keyword evidence="3" id="KW-1185">Reference proteome</keyword>
<proteinExistence type="inferred from homology"/>
<dbReference type="PANTHER" id="PTHR30203:SF24">
    <property type="entry name" value="BLR4935 PROTEIN"/>
    <property type="match status" value="1"/>
</dbReference>
<protein>
    <submittedName>
        <fullName evidence="2">Cation resistance protein CzcC</fullName>
    </submittedName>
</protein>
<dbReference type="InterPro" id="IPR003423">
    <property type="entry name" value="OMP_efflux"/>
</dbReference>
<reference evidence="2 3" key="1">
    <citation type="submission" date="2014-10" db="EMBL/GenBank/DDBJ databases">
        <title>Draft genome sequence of Novosphingobium subterraneum DSM 12447.</title>
        <authorList>
            <person name="Gan H.M."/>
            <person name="Gan H.Y."/>
            <person name="Savka M.A."/>
        </authorList>
    </citation>
    <scope>NUCLEOTIDE SEQUENCE [LARGE SCALE GENOMIC DNA]</scope>
    <source>
        <strain evidence="2 3">DSM 12447</strain>
    </source>
</reference>
<dbReference type="Pfam" id="PF02321">
    <property type="entry name" value="OEP"/>
    <property type="match status" value="1"/>
</dbReference>
<gene>
    <name evidence="2" type="primary">czcC_3</name>
    <name evidence="2" type="ORF">NJ75_02765</name>
</gene>
<name>A0A0B8ZPY5_9SPHN</name>
<dbReference type="STRING" id="48936.NJ75_02765"/>
<dbReference type="EMBL" id="JRVC01000013">
    <property type="protein sequence ID" value="KHS45176.1"/>
    <property type="molecule type" value="Genomic_DNA"/>
</dbReference>
<dbReference type="PANTHER" id="PTHR30203">
    <property type="entry name" value="OUTER MEMBRANE CATION EFFLUX PROTEIN"/>
    <property type="match status" value="1"/>
</dbReference>
<evidence type="ECO:0000313" key="3">
    <source>
        <dbReference type="Proteomes" id="UP000031338"/>
    </source>
</evidence>
<sequence>MVARRLCHEGMISMIMMPRRAVRRLLLPLGATLASAWAVPVSAGPLTYEQALRLAAANAPSLKARAAATAGARSSAVAADRLPDPTLDLGLQNFPVSGPNAGSFTRDDFTMATIGFSQAFPNLAKRHARAARAAADIGVAEAGELVEGRNVRLETALAWIDLYYGERRLRQLDLLDASLDDLQKTVTARLASGSARPSQALEPDQLRAAIADRRAEMAAVVAQARARLARYTGDPDPQATGDPPMLDVDPIRLRAGIDALPALRAQDARIAVAEADVRLARADKRPDWKVGVTYGRRDPMYGDMASVGVSIDLPLFAGKRQNPRIAASESLAQGGRFDREAIRRELVAQLDADLADHAMHLSRLRNARETLVPLARHRAELDRDSYGAGKLDLGAALLTTLGLAEAEVEALNREADVARDAVRITITYGEERP</sequence>
<comment type="caution">
    <text evidence="2">The sequence shown here is derived from an EMBL/GenBank/DDBJ whole genome shotgun (WGS) entry which is preliminary data.</text>
</comment>
<dbReference type="GO" id="GO:0015562">
    <property type="term" value="F:efflux transmembrane transporter activity"/>
    <property type="evidence" value="ECO:0007669"/>
    <property type="project" value="InterPro"/>
</dbReference>